<evidence type="ECO:0008006" key="3">
    <source>
        <dbReference type="Google" id="ProtNLM"/>
    </source>
</evidence>
<comment type="caution">
    <text evidence="1">The sequence shown here is derived from an EMBL/GenBank/DDBJ whole genome shotgun (WGS) entry which is preliminary data.</text>
</comment>
<dbReference type="Proteomes" id="UP000474777">
    <property type="component" value="Unassembled WGS sequence"/>
</dbReference>
<evidence type="ECO:0000313" key="2">
    <source>
        <dbReference type="Proteomes" id="UP000474777"/>
    </source>
</evidence>
<gene>
    <name evidence="1" type="ORF">GXP69_18455</name>
</gene>
<evidence type="ECO:0000313" key="1">
    <source>
        <dbReference type="EMBL" id="NEM99685.1"/>
    </source>
</evidence>
<accession>A0A6B3LXL9</accession>
<protein>
    <recommendedName>
        <fullName evidence="3">SH3 domain-containing protein</fullName>
    </recommendedName>
</protein>
<name>A0A6B3LXL9_9BACT</name>
<reference evidence="1 2" key="1">
    <citation type="submission" date="2020-02" db="EMBL/GenBank/DDBJ databases">
        <authorList>
            <person name="Kim M.K."/>
        </authorList>
    </citation>
    <scope>NUCLEOTIDE SEQUENCE [LARGE SCALE GENOMIC DNA]</scope>
    <source>
        <strain evidence="1 2">BT327</strain>
    </source>
</reference>
<sequence length="102" mass="11117">MATIACIACSSDNSKPEPETIAAHEGGTYALPADVLATAKPLIGGSLYSEPDFESVSLMHFDTAQLIQLLDTSNVMFFKARIYRNKENYTGYISKAIIPEQL</sequence>
<dbReference type="AlphaFoldDB" id="A0A6B3LXL9"/>
<proteinExistence type="predicted"/>
<organism evidence="1 2">
    <name type="scientific">Pontibacter burrus</name>
    <dbReference type="NCBI Taxonomy" id="2704466"/>
    <lineage>
        <taxon>Bacteria</taxon>
        <taxon>Pseudomonadati</taxon>
        <taxon>Bacteroidota</taxon>
        <taxon>Cytophagia</taxon>
        <taxon>Cytophagales</taxon>
        <taxon>Hymenobacteraceae</taxon>
        <taxon>Pontibacter</taxon>
    </lineage>
</organism>
<keyword evidence="2" id="KW-1185">Reference proteome</keyword>
<dbReference type="EMBL" id="JAAGWD010000012">
    <property type="protein sequence ID" value="NEM99685.1"/>
    <property type="molecule type" value="Genomic_DNA"/>
</dbReference>